<proteinExistence type="predicted"/>
<evidence type="ECO:0000313" key="2">
    <source>
        <dbReference type="Proteomes" id="UP000800092"/>
    </source>
</evidence>
<keyword evidence="2" id="KW-1185">Reference proteome</keyword>
<accession>A0A6A6H924</accession>
<dbReference type="AlphaFoldDB" id="A0A6A6H924"/>
<sequence length="96" mass="10859">MSVGSAYLGIRRSVTCFSASCSPSLSMAKSQRYSLAPCEKVKIVKHLHRNKLWRWGSAKKDGCPHRVKDRRNAPVRNAFLDPDKLLEFAYELAIAH</sequence>
<gene>
    <name evidence="1" type="ORF">EV356DRAFT_148365</name>
</gene>
<evidence type="ECO:0000313" key="1">
    <source>
        <dbReference type="EMBL" id="KAF2234624.1"/>
    </source>
</evidence>
<organism evidence="1 2">
    <name type="scientific">Viridothelium virens</name>
    <name type="common">Speckled blister lichen</name>
    <name type="synonym">Trypethelium virens</name>
    <dbReference type="NCBI Taxonomy" id="1048519"/>
    <lineage>
        <taxon>Eukaryota</taxon>
        <taxon>Fungi</taxon>
        <taxon>Dikarya</taxon>
        <taxon>Ascomycota</taxon>
        <taxon>Pezizomycotina</taxon>
        <taxon>Dothideomycetes</taxon>
        <taxon>Dothideomycetes incertae sedis</taxon>
        <taxon>Trypetheliales</taxon>
        <taxon>Trypetheliaceae</taxon>
        <taxon>Viridothelium</taxon>
    </lineage>
</organism>
<dbReference type="EMBL" id="ML991797">
    <property type="protein sequence ID" value="KAF2234624.1"/>
    <property type="molecule type" value="Genomic_DNA"/>
</dbReference>
<reference evidence="1" key="1">
    <citation type="journal article" date="2020" name="Stud. Mycol.">
        <title>101 Dothideomycetes genomes: a test case for predicting lifestyles and emergence of pathogens.</title>
        <authorList>
            <person name="Haridas S."/>
            <person name="Albert R."/>
            <person name="Binder M."/>
            <person name="Bloem J."/>
            <person name="Labutti K."/>
            <person name="Salamov A."/>
            <person name="Andreopoulos B."/>
            <person name="Baker S."/>
            <person name="Barry K."/>
            <person name="Bills G."/>
            <person name="Bluhm B."/>
            <person name="Cannon C."/>
            <person name="Castanera R."/>
            <person name="Culley D."/>
            <person name="Daum C."/>
            <person name="Ezra D."/>
            <person name="Gonzalez J."/>
            <person name="Henrissat B."/>
            <person name="Kuo A."/>
            <person name="Liang C."/>
            <person name="Lipzen A."/>
            <person name="Lutzoni F."/>
            <person name="Magnuson J."/>
            <person name="Mondo S."/>
            <person name="Nolan M."/>
            <person name="Ohm R."/>
            <person name="Pangilinan J."/>
            <person name="Park H.-J."/>
            <person name="Ramirez L."/>
            <person name="Alfaro M."/>
            <person name="Sun H."/>
            <person name="Tritt A."/>
            <person name="Yoshinaga Y."/>
            <person name="Zwiers L.-H."/>
            <person name="Turgeon B."/>
            <person name="Goodwin S."/>
            <person name="Spatafora J."/>
            <person name="Crous P."/>
            <person name="Grigoriev I."/>
        </authorList>
    </citation>
    <scope>NUCLEOTIDE SEQUENCE</scope>
    <source>
        <strain evidence="1">Tuck. ex Michener</strain>
    </source>
</reference>
<dbReference type="Proteomes" id="UP000800092">
    <property type="component" value="Unassembled WGS sequence"/>
</dbReference>
<protein>
    <submittedName>
        <fullName evidence="1">Uncharacterized protein</fullName>
    </submittedName>
</protein>
<name>A0A6A6H924_VIRVR</name>